<keyword evidence="2" id="KW-0963">Cytoplasm</keyword>
<gene>
    <name evidence="6" type="ORF">BRAN1462_LOCUS50353</name>
</gene>
<dbReference type="Pfam" id="PF00043">
    <property type="entry name" value="GST_C"/>
    <property type="match status" value="1"/>
</dbReference>
<dbReference type="InterPro" id="IPR036282">
    <property type="entry name" value="Glutathione-S-Trfase_C_sf"/>
</dbReference>
<evidence type="ECO:0000313" key="6">
    <source>
        <dbReference type="EMBL" id="CAD9631548.1"/>
    </source>
</evidence>
<evidence type="ECO:0000256" key="3">
    <source>
        <dbReference type="RuleBase" id="RU003494"/>
    </source>
</evidence>
<evidence type="ECO:0000259" key="5">
    <source>
        <dbReference type="PROSITE" id="PS50405"/>
    </source>
</evidence>
<comment type="subcellular location">
    <subcellularLocation>
        <location evidence="1">Cytoplasm</location>
    </subcellularLocation>
</comment>
<dbReference type="GO" id="GO:0005737">
    <property type="term" value="C:cytoplasm"/>
    <property type="evidence" value="ECO:0007669"/>
    <property type="project" value="UniProtKB-SubCell"/>
</dbReference>
<reference evidence="6" key="1">
    <citation type="submission" date="2021-01" db="EMBL/GenBank/DDBJ databases">
        <authorList>
            <person name="Corre E."/>
            <person name="Pelletier E."/>
            <person name="Niang G."/>
            <person name="Scheremetjew M."/>
            <person name="Finn R."/>
            <person name="Kale V."/>
            <person name="Holt S."/>
            <person name="Cochrane G."/>
            <person name="Meng A."/>
            <person name="Brown T."/>
            <person name="Cohen L."/>
        </authorList>
    </citation>
    <scope>NUCLEOTIDE SEQUENCE</scope>
    <source>
        <strain evidence="6">RCC3387</strain>
    </source>
</reference>
<dbReference type="SUPFAM" id="SSF47616">
    <property type="entry name" value="GST C-terminal domain-like"/>
    <property type="match status" value="1"/>
</dbReference>
<feature type="domain" description="GST N-terminal" evidence="4">
    <location>
        <begin position="17"/>
        <end position="97"/>
    </location>
</feature>
<dbReference type="EMBL" id="HBGW01079224">
    <property type="protein sequence ID" value="CAD9631548.1"/>
    <property type="molecule type" value="Transcribed_RNA"/>
</dbReference>
<dbReference type="InterPro" id="IPR004046">
    <property type="entry name" value="GST_C"/>
</dbReference>
<dbReference type="PANTHER" id="PTHR43917">
    <property type="match status" value="1"/>
</dbReference>
<evidence type="ECO:0000256" key="2">
    <source>
        <dbReference type="ARBA" id="ARBA00022490"/>
    </source>
</evidence>
<dbReference type="InterPro" id="IPR004045">
    <property type="entry name" value="Glutathione_S-Trfase_N"/>
</dbReference>
<evidence type="ECO:0000259" key="4">
    <source>
        <dbReference type="PROSITE" id="PS50404"/>
    </source>
</evidence>
<dbReference type="Pfam" id="PF02798">
    <property type="entry name" value="GST_N"/>
    <property type="match status" value="1"/>
</dbReference>
<organism evidence="6">
    <name type="scientific">Zooxanthella nutricula</name>
    <dbReference type="NCBI Taxonomy" id="1333877"/>
    <lineage>
        <taxon>Eukaryota</taxon>
        <taxon>Sar</taxon>
        <taxon>Alveolata</taxon>
        <taxon>Dinophyceae</taxon>
        <taxon>Peridiniales</taxon>
        <taxon>Peridiniales incertae sedis</taxon>
        <taxon>Zooxanthella</taxon>
    </lineage>
</organism>
<feature type="domain" description="GST C-terminal" evidence="5">
    <location>
        <begin position="102"/>
        <end position="228"/>
    </location>
</feature>
<dbReference type="PROSITE" id="PS50404">
    <property type="entry name" value="GST_NTER"/>
    <property type="match status" value="1"/>
</dbReference>
<dbReference type="PROSITE" id="PS50405">
    <property type="entry name" value="GST_CTER"/>
    <property type="match status" value="1"/>
</dbReference>
<evidence type="ECO:0008006" key="7">
    <source>
        <dbReference type="Google" id="ProtNLM"/>
    </source>
</evidence>
<evidence type="ECO:0000256" key="1">
    <source>
        <dbReference type="ARBA" id="ARBA00004496"/>
    </source>
</evidence>
<comment type="similarity">
    <text evidence="3">Belongs to the GST superfamily.</text>
</comment>
<proteinExistence type="inferred from homology"/>
<dbReference type="AlphaFoldDB" id="A0A6V0BZN6"/>
<protein>
    <recommendedName>
        <fullName evidence="7">Glutathione S-transferase</fullName>
    </recommendedName>
</protein>
<dbReference type="Gene3D" id="3.40.30.10">
    <property type="entry name" value="Glutaredoxin"/>
    <property type="match status" value="1"/>
</dbReference>
<sequence>MGAACGQPGMTAASATGNVEIYGMQISGNVIPCVTFAQDSKCGAFVLKDMMKGEMRTPEMLAVNPWGQMPSMKDGDFCLAESNAILRYLANCYNIQAYGGSDAQKRAMIDWAMDWVSTNFMTNYFKYIWYPVAGFGSPASDQAKVNQECNSSLDLFEKKFLPNKKFIGGENMNIADYKLGCLLWYLSHPAVKAKSGYELPKRYKTYVDDYVTAMSPESQKFLDAGKAFLNSKQ</sequence>
<dbReference type="SFLD" id="SFLDS00019">
    <property type="entry name" value="Glutathione_Transferase_(cytos"/>
    <property type="match status" value="1"/>
</dbReference>
<dbReference type="InterPro" id="IPR036249">
    <property type="entry name" value="Thioredoxin-like_sf"/>
</dbReference>
<accession>A0A6V0BZN6</accession>
<dbReference type="SUPFAM" id="SSF52833">
    <property type="entry name" value="Thioredoxin-like"/>
    <property type="match status" value="1"/>
</dbReference>
<dbReference type="InterPro" id="IPR010987">
    <property type="entry name" value="Glutathione-S-Trfase_C-like"/>
</dbReference>
<name>A0A6V0BZN6_9DINO</name>
<dbReference type="InterPro" id="IPR040079">
    <property type="entry name" value="Glutathione_S-Trfase"/>
</dbReference>
<dbReference type="PANTHER" id="PTHR43917:SF8">
    <property type="entry name" value="GH16740P-RELATED"/>
    <property type="match status" value="1"/>
</dbReference>
<dbReference type="InterPro" id="IPR051369">
    <property type="entry name" value="GST_Theta"/>
</dbReference>
<dbReference type="Gene3D" id="1.20.1050.10">
    <property type="match status" value="1"/>
</dbReference>